<dbReference type="GO" id="GO:0008703">
    <property type="term" value="F:5-amino-6-(5-phosphoribosylamino)uracil reductase activity"/>
    <property type="evidence" value="ECO:0007669"/>
    <property type="project" value="InterPro"/>
</dbReference>
<comment type="caution">
    <text evidence="2">The sequence shown here is derived from an EMBL/GenBank/DDBJ whole genome shotgun (WGS) entry which is preliminary data.</text>
</comment>
<dbReference type="InterPro" id="IPR050765">
    <property type="entry name" value="Riboflavin_Biosynth_HTPR"/>
</dbReference>
<accession>A0A402BAX6</accession>
<dbReference type="RefSeq" id="WP_126628706.1">
    <property type="nucleotide sequence ID" value="NZ_BIFT01000001.1"/>
</dbReference>
<organism evidence="2 3">
    <name type="scientific">Dictyobacter alpinus</name>
    <dbReference type="NCBI Taxonomy" id="2014873"/>
    <lineage>
        <taxon>Bacteria</taxon>
        <taxon>Bacillati</taxon>
        <taxon>Chloroflexota</taxon>
        <taxon>Ktedonobacteria</taxon>
        <taxon>Ktedonobacterales</taxon>
        <taxon>Dictyobacteraceae</taxon>
        <taxon>Dictyobacter</taxon>
    </lineage>
</organism>
<dbReference type="SUPFAM" id="SSF53597">
    <property type="entry name" value="Dihydrofolate reductase-like"/>
    <property type="match status" value="1"/>
</dbReference>
<dbReference type="InterPro" id="IPR002734">
    <property type="entry name" value="RibDG_C"/>
</dbReference>
<name>A0A402BAX6_9CHLR</name>
<dbReference type="EMBL" id="BIFT01000001">
    <property type="protein sequence ID" value="GCE28494.1"/>
    <property type="molecule type" value="Genomic_DNA"/>
</dbReference>
<gene>
    <name evidence="2" type="ORF">KDA_39780</name>
</gene>
<protein>
    <submittedName>
        <fullName evidence="2">Pyrimidine reductase</fullName>
    </submittedName>
</protein>
<evidence type="ECO:0000313" key="2">
    <source>
        <dbReference type="EMBL" id="GCE28494.1"/>
    </source>
</evidence>
<keyword evidence="3" id="KW-1185">Reference proteome</keyword>
<dbReference type="Proteomes" id="UP000287171">
    <property type="component" value="Unassembled WGS sequence"/>
</dbReference>
<dbReference type="PANTHER" id="PTHR38011:SF11">
    <property type="entry name" value="2,5-DIAMINO-6-RIBOSYLAMINO-4(3H)-PYRIMIDINONE 5'-PHOSPHATE REDUCTASE"/>
    <property type="match status" value="1"/>
</dbReference>
<dbReference type="Pfam" id="PF01872">
    <property type="entry name" value="RibD_C"/>
    <property type="match status" value="1"/>
</dbReference>
<dbReference type="PANTHER" id="PTHR38011">
    <property type="entry name" value="DIHYDROFOLATE REDUCTASE FAMILY PROTEIN (AFU_ORTHOLOGUE AFUA_8G06820)"/>
    <property type="match status" value="1"/>
</dbReference>
<dbReference type="AlphaFoldDB" id="A0A402BAX6"/>
<dbReference type="GO" id="GO:0009231">
    <property type="term" value="P:riboflavin biosynthetic process"/>
    <property type="evidence" value="ECO:0007669"/>
    <property type="project" value="InterPro"/>
</dbReference>
<evidence type="ECO:0000259" key="1">
    <source>
        <dbReference type="Pfam" id="PF01872"/>
    </source>
</evidence>
<reference evidence="3" key="1">
    <citation type="submission" date="2018-12" db="EMBL/GenBank/DDBJ databases">
        <title>Tengunoibacter tsumagoiensis gen. nov., sp. nov., Dictyobacter kobayashii sp. nov., D. alpinus sp. nov., and D. joshuensis sp. nov. and description of Dictyobacteraceae fam. nov. within the order Ktedonobacterales isolated from Tengu-no-mugimeshi.</title>
        <authorList>
            <person name="Wang C.M."/>
            <person name="Zheng Y."/>
            <person name="Sakai Y."/>
            <person name="Toyoda A."/>
            <person name="Minakuchi Y."/>
            <person name="Abe K."/>
            <person name="Yokota A."/>
            <person name="Yabe S."/>
        </authorList>
    </citation>
    <scope>NUCLEOTIDE SEQUENCE [LARGE SCALE GENOMIC DNA]</scope>
    <source>
        <strain evidence="3">Uno16</strain>
    </source>
</reference>
<sequence>MRKVVASLQMTLDGVVADPQNWSFQFNSDEQMKYKFDELFSADALLLGRITYQGFAAAWPHMTAQTGAYGERMNSLPKYVPSTTLTEAEWNASLIKDDLGQTISSLKQEEGSDILIFGSVELIRSLVPLNVIDEYRLLVYPIVVGSGKHLFNEANDIQVLKLTACTQFSSGVVLLTYQPESK</sequence>
<dbReference type="InterPro" id="IPR024072">
    <property type="entry name" value="DHFR-like_dom_sf"/>
</dbReference>
<dbReference type="OrthoDB" id="195113at2"/>
<proteinExistence type="predicted"/>
<feature type="domain" description="Bacterial bifunctional deaminase-reductase C-terminal" evidence="1">
    <location>
        <begin position="2"/>
        <end position="174"/>
    </location>
</feature>
<evidence type="ECO:0000313" key="3">
    <source>
        <dbReference type="Proteomes" id="UP000287171"/>
    </source>
</evidence>
<dbReference type="Gene3D" id="3.40.430.10">
    <property type="entry name" value="Dihydrofolate Reductase, subunit A"/>
    <property type="match status" value="1"/>
</dbReference>